<gene>
    <name evidence="2" type="ORF">WJX84_002606</name>
</gene>
<feature type="compositionally biased region" description="Acidic residues" evidence="1">
    <location>
        <begin position="11"/>
        <end position="20"/>
    </location>
</feature>
<name>A0AAW1RUP0_9CHLO</name>
<feature type="region of interest" description="Disordered" evidence="1">
    <location>
        <begin position="1"/>
        <end position="41"/>
    </location>
</feature>
<dbReference type="Gene3D" id="3.40.50.10190">
    <property type="entry name" value="BRCT domain"/>
    <property type="match status" value="1"/>
</dbReference>
<feature type="region of interest" description="Disordered" evidence="1">
    <location>
        <begin position="193"/>
        <end position="218"/>
    </location>
</feature>
<dbReference type="Proteomes" id="UP001485043">
    <property type="component" value="Unassembled WGS sequence"/>
</dbReference>
<dbReference type="InterPro" id="IPR036420">
    <property type="entry name" value="BRCT_dom_sf"/>
</dbReference>
<accession>A0AAW1RUP0</accession>
<comment type="caution">
    <text evidence="2">The sequence shown here is derived from an EMBL/GenBank/DDBJ whole genome shotgun (WGS) entry which is preliminary data.</text>
</comment>
<proteinExistence type="predicted"/>
<organism evidence="2 3">
    <name type="scientific">Apatococcus fuscideae</name>
    <dbReference type="NCBI Taxonomy" id="2026836"/>
    <lineage>
        <taxon>Eukaryota</taxon>
        <taxon>Viridiplantae</taxon>
        <taxon>Chlorophyta</taxon>
        <taxon>core chlorophytes</taxon>
        <taxon>Trebouxiophyceae</taxon>
        <taxon>Chlorellales</taxon>
        <taxon>Chlorellaceae</taxon>
        <taxon>Apatococcus</taxon>
    </lineage>
</organism>
<feature type="compositionally biased region" description="Low complexity" evidence="1">
    <location>
        <begin position="29"/>
        <end position="39"/>
    </location>
</feature>
<feature type="region of interest" description="Disordered" evidence="1">
    <location>
        <begin position="256"/>
        <end position="377"/>
    </location>
</feature>
<dbReference type="EMBL" id="JALJOV010001983">
    <property type="protein sequence ID" value="KAK9837178.1"/>
    <property type="molecule type" value="Genomic_DNA"/>
</dbReference>
<reference evidence="2 3" key="1">
    <citation type="journal article" date="2024" name="Nat. Commun.">
        <title>Phylogenomics reveals the evolutionary origins of lichenization in chlorophyte algae.</title>
        <authorList>
            <person name="Puginier C."/>
            <person name="Libourel C."/>
            <person name="Otte J."/>
            <person name="Skaloud P."/>
            <person name="Haon M."/>
            <person name="Grisel S."/>
            <person name="Petersen M."/>
            <person name="Berrin J.G."/>
            <person name="Delaux P.M."/>
            <person name="Dal Grande F."/>
            <person name="Keller J."/>
        </authorList>
    </citation>
    <scope>NUCLEOTIDE SEQUENCE [LARGE SCALE GENOMIC DNA]</scope>
    <source>
        <strain evidence="2 3">SAG 2523</strain>
    </source>
</reference>
<feature type="region of interest" description="Disordered" evidence="1">
    <location>
        <begin position="421"/>
        <end position="621"/>
    </location>
</feature>
<feature type="compositionally biased region" description="Polar residues" evidence="1">
    <location>
        <begin position="465"/>
        <end position="474"/>
    </location>
</feature>
<dbReference type="CDD" id="cd00027">
    <property type="entry name" value="BRCT"/>
    <property type="match status" value="1"/>
</dbReference>
<dbReference type="AlphaFoldDB" id="A0AAW1RUP0"/>
<evidence type="ECO:0008006" key="4">
    <source>
        <dbReference type="Google" id="ProtNLM"/>
    </source>
</evidence>
<dbReference type="SUPFAM" id="SSF52113">
    <property type="entry name" value="BRCT domain"/>
    <property type="match status" value="1"/>
</dbReference>
<evidence type="ECO:0000313" key="3">
    <source>
        <dbReference type="Proteomes" id="UP001485043"/>
    </source>
</evidence>
<evidence type="ECO:0000313" key="2">
    <source>
        <dbReference type="EMBL" id="KAK9837178.1"/>
    </source>
</evidence>
<protein>
    <recommendedName>
        <fullName evidence="4">BRCT domain-containing protein</fullName>
    </recommendedName>
</protein>
<feature type="compositionally biased region" description="Basic residues" evidence="1">
    <location>
        <begin position="731"/>
        <end position="740"/>
    </location>
</feature>
<feature type="compositionally biased region" description="Basic and acidic residues" evidence="1">
    <location>
        <begin position="256"/>
        <end position="271"/>
    </location>
</feature>
<sequence length="866" mass="94015">MRISTVPTNEEAPDGVQEDDGERRTTHVQSQWESSESQQPYCTLEGTQAELSWKQDELAQSFMRDGNIEDGLQTLLVETVIEAALPAVDNLALQPQEHGIWWRRLYKAACQADLFPVDNQLPNITSQDMDCAFGQLSAHSLQELLCSQPEVEQRTLCLELHGLWPPRPAPAACTPTGIPAEWGVELATADLYERSPGGPSSISPLAKHPARSPGERVTSPMNSMMISHISASLPVRDTRCTAHAQPVPKNIQKHIGGEAERQQQQDGDQHLRVKTSALKRQPARDRHGQQGRRLRKRNPNPPKEVVTPPTEQRQPNHIRPSPSISPALPKDTPRPSPTSGGHEKSPRNVTHRSLIGRDTWKHARQNQEPVSGKSNMDHHEVAELVNVPVAEPANPYSFEESQGEPELTWAGRRRVRPKLGCRSSPAHPHRRAMHPPQHAPTPEASMPTPTAALQTARKAQHPKTSRSPGGQTRAQHVAPHLGKADSLHAGGSHHHHHRDACDDGAAARARHRRTRQHGIHETGKKPKDMSDASPAMAAQVRHRRTWRASTGDVGMQRGLGKTASTRATHLADSSDEDDHPMAARPPRARKRPVRFCDEDNDHEDAEPQQPEGSARAAAAAEAKPILKRRRLAKVSEAPQAEQEVAGEPTASIVIPPLGCSKCRKAKNGCGRCRSDRADALKAAGRGAEAAEVLALKPGQSKKQRRASAPPSMATAQPEQPFCHQAPPLRAPTHHLSRRQSHPAGRSNPHGQRSPCGANTAHASGPTLSGPARPSGSGHSARAEAERLASCMGATILSLGQVFQGLGSSQLERPIDMLITNGSPRSAKYLAALTMGCPVLDSSWLQASSINLFWASHAAVMPFLAAG</sequence>
<feature type="compositionally biased region" description="Basic residues" evidence="1">
    <location>
        <begin position="508"/>
        <end position="517"/>
    </location>
</feature>
<feature type="compositionally biased region" description="Basic residues" evidence="1">
    <location>
        <begin position="289"/>
        <end position="298"/>
    </location>
</feature>
<keyword evidence="3" id="KW-1185">Reference proteome</keyword>
<feature type="region of interest" description="Disordered" evidence="1">
    <location>
        <begin position="691"/>
        <end position="783"/>
    </location>
</feature>
<feature type="compositionally biased region" description="Basic and acidic residues" evidence="1">
    <location>
        <begin position="518"/>
        <end position="530"/>
    </location>
</feature>
<evidence type="ECO:0000256" key="1">
    <source>
        <dbReference type="SAM" id="MobiDB-lite"/>
    </source>
</evidence>